<feature type="domain" description="DUF2249" evidence="2">
    <location>
        <begin position="15"/>
        <end position="83"/>
    </location>
</feature>
<reference evidence="3 4" key="1">
    <citation type="submission" date="2017-05" db="EMBL/GenBank/DDBJ databases">
        <title>Genome Analysis of Maritalea myrionectae HL2708#5.</title>
        <authorList>
            <consortium name="Cotde Inc.-PKNU"/>
            <person name="Jang D."/>
            <person name="Oh H.-M."/>
        </authorList>
    </citation>
    <scope>NUCLEOTIDE SEQUENCE [LARGE SCALE GENOMIC DNA]</scope>
    <source>
        <strain evidence="3 4">HL2708#5</strain>
        <plasmid evidence="4">phl2708x3</plasmid>
    </source>
</reference>
<dbReference type="RefSeq" id="WP_162889358.1">
    <property type="nucleotide sequence ID" value="NZ_CP021331.1"/>
</dbReference>
<keyword evidence="3" id="KW-0614">Plasmid</keyword>
<accession>A0A2R4MJ80</accession>
<dbReference type="KEGG" id="mmyr:MXMO3_03535"/>
<name>A0A2R4MJ80_9HYPH</name>
<evidence type="ECO:0000313" key="4">
    <source>
        <dbReference type="Proteomes" id="UP000258927"/>
    </source>
</evidence>
<dbReference type="Proteomes" id="UP000258927">
    <property type="component" value="Plasmid pHL2708X3"/>
</dbReference>
<dbReference type="InterPro" id="IPR018720">
    <property type="entry name" value="DUF2249"/>
</dbReference>
<proteinExistence type="predicted"/>
<organism evidence="3 4">
    <name type="scientific">Maritalea myrionectae</name>
    <dbReference type="NCBI Taxonomy" id="454601"/>
    <lineage>
        <taxon>Bacteria</taxon>
        <taxon>Pseudomonadati</taxon>
        <taxon>Pseudomonadota</taxon>
        <taxon>Alphaproteobacteria</taxon>
        <taxon>Hyphomicrobiales</taxon>
        <taxon>Devosiaceae</taxon>
        <taxon>Maritalea</taxon>
    </lineage>
</organism>
<evidence type="ECO:0000256" key="1">
    <source>
        <dbReference type="SAM" id="MobiDB-lite"/>
    </source>
</evidence>
<feature type="compositionally biased region" description="Polar residues" evidence="1">
    <location>
        <begin position="1"/>
        <end position="12"/>
    </location>
</feature>
<protein>
    <recommendedName>
        <fullName evidence="2">DUF2249 domain-containing protein</fullName>
    </recommendedName>
</protein>
<sequence length="85" mass="9472">MSSNPNASNNEPTPVDLRPLAPPQRHATVFAALDALETGGTFVLINDHAPLPLLRRIEETWPDAFRIEFLRDGPEVWQVAIERTA</sequence>
<keyword evidence="4" id="KW-1185">Reference proteome</keyword>
<dbReference type="AlphaFoldDB" id="A0A2R4MJ80"/>
<geneLocation type="plasmid" evidence="4">
    <name>phl2708x3</name>
</geneLocation>
<dbReference type="EMBL" id="CP021331">
    <property type="protein sequence ID" value="AVX06038.1"/>
    <property type="molecule type" value="Genomic_DNA"/>
</dbReference>
<gene>
    <name evidence="3" type="ORF">MXMO3_03535</name>
</gene>
<evidence type="ECO:0000259" key="2">
    <source>
        <dbReference type="Pfam" id="PF10006"/>
    </source>
</evidence>
<feature type="region of interest" description="Disordered" evidence="1">
    <location>
        <begin position="1"/>
        <end position="21"/>
    </location>
</feature>
<evidence type="ECO:0000313" key="3">
    <source>
        <dbReference type="EMBL" id="AVX06038.1"/>
    </source>
</evidence>
<dbReference type="Pfam" id="PF10006">
    <property type="entry name" value="DUF2249"/>
    <property type="match status" value="1"/>
</dbReference>